<dbReference type="GO" id="GO:0042981">
    <property type="term" value="P:regulation of apoptotic process"/>
    <property type="evidence" value="ECO:0007669"/>
    <property type="project" value="InterPro"/>
</dbReference>
<name>A0A3P9MYL6_POERE</name>
<dbReference type="PROSITE" id="PS50209">
    <property type="entry name" value="CARD"/>
    <property type="match status" value="1"/>
</dbReference>
<dbReference type="PANTHER" id="PTHR47901">
    <property type="entry name" value="CASPASE RECRUITMENT DOMAIN-CONTAINING PROTEIN 18"/>
    <property type="match status" value="1"/>
</dbReference>
<proteinExistence type="predicted"/>
<dbReference type="InterPro" id="IPR001315">
    <property type="entry name" value="CARD"/>
</dbReference>
<reference evidence="2" key="3">
    <citation type="submission" date="2025-09" db="UniProtKB">
        <authorList>
            <consortium name="Ensembl"/>
        </authorList>
    </citation>
    <scope>IDENTIFICATION</scope>
    <source>
        <strain evidence="2">Guanapo</strain>
    </source>
</reference>
<dbReference type="PANTHER" id="PTHR47901:SF3">
    <property type="entry name" value="CASPASE-1"/>
    <property type="match status" value="1"/>
</dbReference>
<dbReference type="Proteomes" id="UP000242638">
    <property type="component" value="Unassembled WGS sequence"/>
</dbReference>
<evidence type="ECO:0000313" key="3">
    <source>
        <dbReference type="Proteomes" id="UP000242638"/>
    </source>
</evidence>
<dbReference type="GO" id="GO:0006508">
    <property type="term" value="P:proteolysis"/>
    <property type="evidence" value="ECO:0007669"/>
    <property type="project" value="InterPro"/>
</dbReference>
<dbReference type="GO" id="GO:0050727">
    <property type="term" value="P:regulation of inflammatory response"/>
    <property type="evidence" value="ECO:0007669"/>
    <property type="project" value="TreeGrafter"/>
</dbReference>
<dbReference type="GO" id="GO:0072557">
    <property type="term" value="C:IPAF inflammasome complex"/>
    <property type="evidence" value="ECO:0007669"/>
    <property type="project" value="TreeGrafter"/>
</dbReference>
<dbReference type="AlphaFoldDB" id="A0A3P9MYL6"/>
<dbReference type="SUPFAM" id="SSF47986">
    <property type="entry name" value="DEATH domain"/>
    <property type="match status" value="1"/>
</dbReference>
<dbReference type="GeneTree" id="ENSGT00990000203749"/>
<organism evidence="2 3">
    <name type="scientific">Poecilia reticulata</name>
    <name type="common">Guppy</name>
    <name type="synonym">Acanthophacelus reticulatus</name>
    <dbReference type="NCBI Taxonomy" id="8081"/>
    <lineage>
        <taxon>Eukaryota</taxon>
        <taxon>Metazoa</taxon>
        <taxon>Chordata</taxon>
        <taxon>Craniata</taxon>
        <taxon>Vertebrata</taxon>
        <taxon>Euteleostomi</taxon>
        <taxon>Actinopterygii</taxon>
        <taxon>Neopterygii</taxon>
        <taxon>Teleostei</taxon>
        <taxon>Neoteleostei</taxon>
        <taxon>Acanthomorphata</taxon>
        <taxon>Ovalentaria</taxon>
        <taxon>Atherinomorphae</taxon>
        <taxon>Cyprinodontiformes</taxon>
        <taxon>Poeciliidae</taxon>
        <taxon>Poeciliinae</taxon>
        <taxon>Poecilia</taxon>
    </lineage>
</organism>
<dbReference type="GO" id="GO:0097169">
    <property type="term" value="C:AIM2 inflammasome complex"/>
    <property type="evidence" value="ECO:0007669"/>
    <property type="project" value="TreeGrafter"/>
</dbReference>
<dbReference type="STRING" id="8081.ENSPREP00000002363"/>
<dbReference type="Bgee" id="ENSPREG00000001735">
    <property type="expression patterns" value="Expressed in caudal fin and 1 other cell type or tissue"/>
</dbReference>
<dbReference type="Gene3D" id="1.10.533.10">
    <property type="entry name" value="Death Domain, Fas"/>
    <property type="match status" value="1"/>
</dbReference>
<dbReference type="CDD" id="cd08325">
    <property type="entry name" value="CARD_CASP1-like"/>
    <property type="match status" value="1"/>
</dbReference>
<dbReference type="InterPro" id="IPR002398">
    <property type="entry name" value="Pept_C14"/>
</dbReference>
<feature type="domain" description="CARD" evidence="1">
    <location>
        <begin position="19"/>
        <end position="102"/>
    </location>
</feature>
<accession>A0A3P9MYL6</accession>
<dbReference type="GO" id="GO:0004197">
    <property type="term" value="F:cysteine-type endopeptidase activity"/>
    <property type="evidence" value="ECO:0007669"/>
    <property type="project" value="InterPro"/>
</dbReference>
<reference evidence="3" key="1">
    <citation type="submission" date="2013-11" db="EMBL/GenBank/DDBJ databases">
        <title>The genomic landscape of the Guanapo guppy.</title>
        <authorList>
            <person name="Kuenstner A."/>
            <person name="Dreyer C."/>
        </authorList>
    </citation>
    <scope>NUCLEOTIDE SEQUENCE</scope>
    <source>
        <strain evidence="3">Guanapo</strain>
    </source>
</reference>
<reference evidence="2" key="2">
    <citation type="submission" date="2025-08" db="UniProtKB">
        <authorList>
            <consortium name="Ensembl"/>
        </authorList>
    </citation>
    <scope>IDENTIFICATION</scope>
    <source>
        <strain evidence="2">Guanapo</strain>
    </source>
</reference>
<evidence type="ECO:0000313" key="2">
    <source>
        <dbReference type="Ensembl" id="ENSPREP00000002363.1"/>
    </source>
</evidence>
<protein>
    <recommendedName>
        <fullName evidence="1">CARD domain-containing protein</fullName>
    </recommendedName>
</protein>
<dbReference type="OMA" id="IFIQSVG"/>
<dbReference type="InterPro" id="IPR011029">
    <property type="entry name" value="DEATH-like_dom_sf"/>
</dbReference>
<dbReference type="GO" id="GO:0072559">
    <property type="term" value="C:NLRP3 inflammasome complex"/>
    <property type="evidence" value="ECO:0007669"/>
    <property type="project" value="TreeGrafter"/>
</dbReference>
<sequence>MTDLSKCKCVFFFLLADKLKGIRTSFVDKSSKELISQLLDDLLGDQVFNDGEKDSILEENKSRADKARALIDSVCRKGDKASQKMMIHFQNRDPTLFSDLNL</sequence>
<keyword evidence="3" id="KW-1185">Reference proteome</keyword>
<dbReference type="SMART" id="SM00114">
    <property type="entry name" value="CARD"/>
    <property type="match status" value="1"/>
</dbReference>
<dbReference type="Ensembl" id="ENSPRET00000002411.1">
    <property type="protein sequence ID" value="ENSPREP00000002363.1"/>
    <property type="gene ID" value="ENSPREG00000001735.1"/>
</dbReference>
<evidence type="ECO:0000259" key="1">
    <source>
        <dbReference type="PROSITE" id="PS50209"/>
    </source>
</evidence>
<dbReference type="Pfam" id="PF00619">
    <property type="entry name" value="CARD"/>
    <property type="match status" value="1"/>
</dbReference>